<dbReference type="GO" id="GO:0005634">
    <property type="term" value="C:nucleus"/>
    <property type="evidence" value="ECO:0007669"/>
    <property type="project" value="UniProtKB-ARBA"/>
</dbReference>
<evidence type="ECO:0000259" key="3">
    <source>
        <dbReference type="PROSITE" id="PS50994"/>
    </source>
</evidence>
<dbReference type="GO" id="GO:0015074">
    <property type="term" value="P:DNA integration"/>
    <property type="evidence" value="ECO:0007669"/>
    <property type="project" value="InterPro"/>
</dbReference>
<dbReference type="PANTHER" id="PTHR37984:SF15">
    <property type="entry name" value="INTEGRASE CATALYTIC DOMAIN-CONTAINING PROTEIN"/>
    <property type="match status" value="1"/>
</dbReference>
<reference evidence="4" key="1">
    <citation type="submission" date="2021-03" db="EMBL/GenBank/DDBJ databases">
        <title>Draft genome sequence of rust myrtle Austropuccinia psidii MF-1, a brazilian biotype.</title>
        <authorList>
            <person name="Quecine M.C."/>
            <person name="Pachon D.M.R."/>
            <person name="Bonatelli M.L."/>
            <person name="Correr F.H."/>
            <person name="Franceschini L.M."/>
            <person name="Leite T.F."/>
            <person name="Margarido G.R.A."/>
            <person name="Almeida C.A."/>
            <person name="Ferrarezi J.A."/>
            <person name="Labate C.A."/>
        </authorList>
    </citation>
    <scope>NUCLEOTIDE SEQUENCE</scope>
    <source>
        <strain evidence="4">MF-1</strain>
    </source>
</reference>
<dbReference type="Proteomes" id="UP000765509">
    <property type="component" value="Unassembled WGS sequence"/>
</dbReference>
<dbReference type="InterPro" id="IPR012337">
    <property type="entry name" value="RNaseH-like_sf"/>
</dbReference>
<dbReference type="PROSITE" id="PS50994">
    <property type="entry name" value="INTEGRASE"/>
    <property type="match status" value="1"/>
</dbReference>
<sequence>MDFITQLPFSNTFASILVVVYIFLKIEIIITTYSKITALDVSKIFISHVFSKHGLTVSIPGDKGSLFASSSWTQLFQQLMIERDLSTALHPKTDEKTERSSHILQQYLWMYVSDHQVDWKIWLPLAKFAYNNAELESTEQSPSFTIYGRNKIFYFIHITQDKPAVKLSTELQ</sequence>
<keyword evidence="2" id="KW-0812">Transmembrane</keyword>
<dbReference type="PANTHER" id="PTHR37984">
    <property type="entry name" value="PROTEIN CBG26694"/>
    <property type="match status" value="1"/>
</dbReference>
<dbReference type="GO" id="GO:0003723">
    <property type="term" value="F:RNA binding"/>
    <property type="evidence" value="ECO:0007669"/>
    <property type="project" value="UniProtKB-KW"/>
</dbReference>
<evidence type="ECO:0000256" key="1">
    <source>
        <dbReference type="ARBA" id="ARBA00022884"/>
    </source>
</evidence>
<keyword evidence="2" id="KW-0472">Membrane</keyword>
<evidence type="ECO:0000313" key="5">
    <source>
        <dbReference type="Proteomes" id="UP000765509"/>
    </source>
</evidence>
<evidence type="ECO:0000313" key="4">
    <source>
        <dbReference type="EMBL" id="MBW0497662.1"/>
    </source>
</evidence>
<dbReference type="InterPro" id="IPR036397">
    <property type="entry name" value="RNaseH_sf"/>
</dbReference>
<feature type="transmembrane region" description="Helical" evidence="2">
    <location>
        <begin position="12"/>
        <end position="33"/>
    </location>
</feature>
<evidence type="ECO:0000256" key="2">
    <source>
        <dbReference type="SAM" id="Phobius"/>
    </source>
</evidence>
<proteinExistence type="predicted"/>
<dbReference type="Gene3D" id="3.30.420.10">
    <property type="entry name" value="Ribonuclease H-like superfamily/Ribonuclease H"/>
    <property type="match status" value="1"/>
</dbReference>
<organism evidence="4 5">
    <name type="scientific">Austropuccinia psidii MF-1</name>
    <dbReference type="NCBI Taxonomy" id="1389203"/>
    <lineage>
        <taxon>Eukaryota</taxon>
        <taxon>Fungi</taxon>
        <taxon>Dikarya</taxon>
        <taxon>Basidiomycota</taxon>
        <taxon>Pucciniomycotina</taxon>
        <taxon>Pucciniomycetes</taxon>
        <taxon>Pucciniales</taxon>
        <taxon>Sphaerophragmiaceae</taxon>
        <taxon>Austropuccinia</taxon>
    </lineage>
</organism>
<keyword evidence="2" id="KW-1133">Transmembrane helix</keyword>
<dbReference type="SUPFAM" id="SSF53098">
    <property type="entry name" value="Ribonuclease H-like"/>
    <property type="match status" value="1"/>
</dbReference>
<comment type="caution">
    <text evidence="4">The sequence shown here is derived from an EMBL/GenBank/DDBJ whole genome shotgun (WGS) entry which is preliminary data.</text>
</comment>
<protein>
    <recommendedName>
        <fullName evidence="3">Integrase catalytic domain-containing protein</fullName>
    </recommendedName>
</protein>
<keyword evidence="1" id="KW-0694">RNA-binding</keyword>
<dbReference type="InterPro" id="IPR050951">
    <property type="entry name" value="Retrovirus_Pol_polyprotein"/>
</dbReference>
<gene>
    <name evidence="4" type="ORF">O181_037377</name>
</gene>
<name>A0A9Q3D8W1_9BASI</name>
<keyword evidence="5" id="KW-1185">Reference proteome</keyword>
<dbReference type="InterPro" id="IPR001584">
    <property type="entry name" value="Integrase_cat-core"/>
</dbReference>
<accession>A0A9Q3D8W1</accession>
<dbReference type="EMBL" id="AVOT02014305">
    <property type="protein sequence ID" value="MBW0497662.1"/>
    <property type="molecule type" value="Genomic_DNA"/>
</dbReference>
<dbReference type="AlphaFoldDB" id="A0A9Q3D8W1"/>
<dbReference type="OrthoDB" id="2273864at2759"/>
<feature type="domain" description="Integrase catalytic" evidence="3">
    <location>
        <begin position="1"/>
        <end position="150"/>
    </location>
</feature>